<accession>A0ABR2S046</accession>
<protein>
    <submittedName>
        <fullName evidence="1">Uncharacterized protein</fullName>
    </submittedName>
</protein>
<evidence type="ECO:0000313" key="2">
    <source>
        <dbReference type="Proteomes" id="UP001396334"/>
    </source>
</evidence>
<organism evidence="1 2">
    <name type="scientific">Hibiscus sabdariffa</name>
    <name type="common">roselle</name>
    <dbReference type="NCBI Taxonomy" id="183260"/>
    <lineage>
        <taxon>Eukaryota</taxon>
        <taxon>Viridiplantae</taxon>
        <taxon>Streptophyta</taxon>
        <taxon>Embryophyta</taxon>
        <taxon>Tracheophyta</taxon>
        <taxon>Spermatophyta</taxon>
        <taxon>Magnoliopsida</taxon>
        <taxon>eudicotyledons</taxon>
        <taxon>Gunneridae</taxon>
        <taxon>Pentapetalae</taxon>
        <taxon>rosids</taxon>
        <taxon>malvids</taxon>
        <taxon>Malvales</taxon>
        <taxon>Malvaceae</taxon>
        <taxon>Malvoideae</taxon>
        <taxon>Hibiscus</taxon>
    </lineage>
</organism>
<gene>
    <name evidence="1" type="ORF">V6N11_001572</name>
</gene>
<evidence type="ECO:0000313" key="1">
    <source>
        <dbReference type="EMBL" id="KAK9018601.1"/>
    </source>
</evidence>
<keyword evidence="2" id="KW-1185">Reference proteome</keyword>
<sequence length="215" mass="22712">MGVGGASSEWQLVSICPLYACVKATVTPTHEICPTDPLTPPSSDFHVENSKFNPIFADTNDVDEFVNLDEAPTTTLPLNDPLEFPVVQNGSVIVVSSRGKEKTCISVGNLKTKGKPSFPICKPTVVPPGPKSTSIHVGRSFNVSARSSQAPKNQTSATLNPMKHTALEHPMSSAPTVVLAPRIAKLLIGTVVVLSHAPTHHGLSNTQTSVAYVVA</sequence>
<dbReference type="Proteomes" id="UP001396334">
    <property type="component" value="Unassembled WGS sequence"/>
</dbReference>
<name>A0ABR2S046_9ROSI</name>
<proteinExistence type="predicted"/>
<comment type="caution">
    <text evidence="1">The sequence shown here is derived from an EMBL/GenBank/DDBJ whole genome shotgun (WGS) entry which is preliminary data.</text>
</comment>
<reference evidence="1 2" key="1">
    <citation type="journal article" date="2024" name="G3 (Bethesda)">
        <title>Genome assembly of Hibiscus sabdariffa L. provides insights into metabolisms of medicinal natural products.</title>
        <authorList>
            <person name="Kim T."/>
        </authorList>
    </citation>
    <scope>NUCLEOTIDE SEQUENCE [LARGE SCALE GENOMIC DNA]</scope>
    <source>
        <strain evidence="1">TK-2024</strain>
        <tissue evidence="1">Old leaves</tissue>
    </source>
</reference>
<dbReference type="EMBL" id="JBBPBN010000019">
    <property type="protein sequence ID" value="KAK9018601.1"/>
    <property type="molecule type" value="Genomic_DNA"/>
</dbReference>